<keyword evidence="1" id="KW-0521">NADP</keyword>
<dbReference type="InterPro" id="IPR013149">
    <property type="entry name" value="ADH-like_C"/>
</dbReference>
<dbReference type="InterPro" id="IPR002364">
    <property type="entry name" value="Quin_OxRdtase/zeta-crystal_CS"/>
</dbReference>
<evidence type="ECO:0000259" key="3">
    <source>
        <dbReference type="SMART" id="SM00829"/>
    </source>
</evidence>
<sequence length="349" mass="36654">MSSVPSHMTAVLLTGHGGFDALLASSEIPVPEVGDREVLIRVRAAGINNIDINTRTGWYSKGSSDTDDGAWNGVPLTLPRIQGADVCGEIVAVGQDVSTERIGQRVIIEPVLREVAGETLEHAHYFGSECDGGFAQFTKVASLHAHHINSKLSDEELASFPCSYSTAENILTRAGLSRGETVLITGASGGVGSAAIQLAKARGAHVIAVVSAGKAVPIRALGADVTLDRNECLLDALGANAVDVVVDLVGGDQWSKLPDVLKPFGRYAVAGAIAGPLVTMDLRTLYLKDQSFFGCTIVDEGVFARVIRLIEEGGVKPVVAAIYPLADITKAQEAFISKAHVGKLILRIP</sequence>
<dbReference type="InterPro" id="IPR036291">
    <property type="entry name" value="NAD(P)-bd_dom_sf"/>
</dbReference>
<dbReference type="SMART" id="SM00829">
    <property type="entry name" value="PKS_ER"/>
    <property type="match status" value="1"/>
</dbReference>
<evidence type="ECO:0000256" key="2">
    <source>
        <dbReference type="ARBA" id="ARBA00023002"/>
    </source>
</evidence>
<keyword evidence="5" id="KW-1185">Reference proteome</keyword>
<dbReference type="Gene3D" id="3.40.50.720">
    <property type="entry name" value="NAD(P)-binding Rossmann-like Domain"/>
    <property type="match status" value="1"/>
</dbReference>
<proteinExistence type="predicted"/>
<keyword evidence="2" id="KW-0560">Oxidoreductase</keyword>
<dbReference type="Proteomes" id="UP001317963">
    <property type="component" value="Chromosome"/>
</dbReference>
<dbReference type="Pfam" id="PF08240">
    <property type="entry name" value="ADH_N"/>
    <property type="match status" value="1"/>
</dbReference>
<dbReference type="PANTHER" id="PTHR48106">
    <property type="entry name" value="QUINONE OXIDOREDUCTASE PIG3-RELATED"/>
    <property type="match status" value="1"/>
</dbReference>
<protein>
    <submittedName>
        <fullName evidence="4">Alcohol dehydrogenase</fullName>
    </submittedName>
</protein>
<dbReference type="SUPFAM" id="SSF51735">
    <property type="entry name" value="NAD(P)-binding Rossmann-fold domains"/>
    <property type="match status" value="1"/>
</dbReference>
<organism evidence="4 5">
    <name type="scientific">Candidatus Paraluminiphilus aquimaris</name>
    <dbReference type="NCBI Taxonomy" id="2518994"/>
    <lineage>
        <taxon>Bacteria</taxon>
        <taxon>Pseudomonadati</taxon>
        <taxon>Pseudomonadota</taxon>
        <taxon>Gammaproteobacteria</taxon>
        <taxon>Cellvibrionales</taxon>
        <taxon>Halieaceae</taxon>
        <taxon>Candidatus Paraluminiphilus</taxon>
    </lineage>
</organism>
<dbReference type="RefSeq" id="WP_279241541.1">
    <property type="nucleotide sequence ID" value="NZ_CP036501.1"/>
</dbReference>
<evidence type="ECO:0000256" key="1">
    <source>
        <dbReference type="ARBA" id="ARBA00022857"/>
    </source>
</evidence>
<reference evidence="4 5" key="1">
    <citation type="submission" date="2019-02" db="EMBL/GenBank/DDBJ databases">
        <title>Halieaceae_genomes.</title>
        <authorList>
            <person name="Li S.-H."/>
        </authorList>
    </citation>
    <scope>NUCLEOTIDE SEQUENCE [LARGE SCALE GENOMIC DNA]</scope>
    <source>
        <strain evidence="4 5">JH123</strain>
    </source>
</reference>
<dbReference type="InterPro" id="IPR020843">
    <property type="entry name" value="ER"/>
</dbReference>
<dbReference type="Gene3D" id="3.90.180.10">
    <property type="entry name" value="Medium-chain alcohol dehydrogenases, catalytic domain"/>
    <property type="match status" value="1"/>
</dbReference>
<dbReference type="InterPro" id="IPR011032">
    <property type="entry name" value="GroES-like_sf"/>
</dbReference>
<dbReference type="InterPro" id="IPR013154">
    <property type="entry name" value="ADH-like_N"/>
</dbReference>
<dbReference type="PROSITE" id="PS01162">
    <property type="entry name" value="QOR_ZETA_CRYSTAL"/>
    <property type="match status" value="1"/>
</dbReference>
<dbReference type="EMBL" id="CP036501">
    <property type="protein sequence ID" value="UZP75071.1"/>
    <property type="molecule type" value="Genomic_DNA"/>
</dbReference>
<accession>A0ABY6Q8S1</accession>
<dbReference type="SUPFAM" id="SSF50129">
    <property type="entry name" value="GroES-like"/>
    <property type="match status" value="1"/>
</dbReference>
<dbReference type="PANTHER" id="PTHR48106:SF18">
    <property type="entry name" value="QUINONE OXIDOREDUCTASE PIG3"/>
    <property type="match status" value="1"/>
</dbReference>
<gene>
    <name evidence="4" type="ORF">E0F26_10120</name>
</gene>
<evidence type="ECO:0000313" key="4">
    <source>
        <dbReference type="EMBL" id="UZP75071.1"/>
    </source>
</evidence>
<dbReference type="Pfam" id="PF00107">
    <property type="entry name" value="ADH_zinc_N"/>
    <property type="match status" value="1"/>
</dbReference>
<name>A0ABY6Q8S1_9GAMM</name>
<evidence type="ECO:0000313" key="5">
    <source>
        <dbReference type="Proteomes" id="UP001317963"/>
    </source>
</evidence>
<feature type="domain" description="Enoyl reductase (ER)" evidence="3">
    <location>
        <begin position="17"/>
        <end position="346"/>
    </location>
</feature>